<comment type="subcellular location">
    <subcellularLocation>
        <location evidence="1">Mitochondrion membrane</location>
    </subcellularLocation>
</comment>
<dbReference type="InterPro" id="IPR003319">
    <property type="entry name" value="YMF19-like_N"/>
</dbReference>
<keyword evidence="4 9" id="KW-0496">Mitochondrion</keyword>
<protein>
    <submittedName>
        <fullName evidence="9">ATP synthase F0 subunit 8</fullName>
    </submittedName>
</protein>
<keyword evidence="2 7" id="KW-0812">Transmembrane</keyword>
<evidence type="ECO:0000313" key="9">
    <source>
        <dbReference type="EMBL" id="AOV83585.1"/>
    </source>
</evidence>
<evidence type="ECO:0000259" key="8">
    <source>
        <dbReference type="Pfam" id="PF02326"/>
    </source>
</evidence>
<evidence type="ECO:0000256" key="4">
    <source>
        <dbReference type="ARBA" id="ARBA00023128"/>
    </source>
</evidence>
<reference evidence="9" key="1">
    <citation type="submission" date="2016-03" db="EMBL/GenBank/DDBJ databases">
        <title>Complete mitochondrial genome of Kappaphycus alvarezii.</title>
        <authorList>
            <person name="Liang J."/>
            <person name="Zhang L."/>
            <person name="Liu T."/>
        </authorList>
    </citation>
    <scope>NUCLEOTIDE SEQUENCE</scope>
</reference>
<keyword evidence="3 7" id="KW-1133">Transmembrane helix</keyword>
<evidence type="ECO:0000256" key="6">
    <source>
        <dbReference type="ARBA" id="ARBA00023310"/>
    </source>
</evidence>
<dbReference type="Pfam" id="PF02326">
    <property type="entry name" value="YMF19"/>
    <property type="match status" value="1"/>
</dbReference>
<name>A0A1D8MGH6_9FLOR</name>
<dbReference type="RefSeq" id="YP_009316502.1">
    <property type="nucleotide sequence ID" value="NC_031814.1"/>
</dbReference>
<gene>
    <name evidence="9" type="primary">atp8</name>
</gene>
<organism evidence="9">
    <name type="scientific">Kappaphycus alvarezii</name>
    <dbReference type="NCBI Taxonomy" id="38544"/>
    <lineage>
        <taxon>Eukaryota</taxon>
        <taxon>Rhodophyta</taxon>
        <taxon>Florideophyceae</taxon>
        <taxon>Rhodymeniophycidae</taxon>
        <taxon>Gigartinales</taxon>
        <taxon>Solieriaceae</taxon>
        <taxon>Kappaphycus</taxon>
    </lineage>
</organism>
<evidence type="ECO:0000256" key="1">
    <source>
        <dbReference type="ARBA" id="ARBA00004325"/>
    </source>
</evidence>
<evidence type="ECO:0000256" key="3">
    <source>
        <dbReference type="ARBA" id="ARBA00022989"/>
    </source>
</evidence>
<accession>A0A1D8MGH6</accession>
<evidence type="ECO:0000256" key="7">
    <source>
        <dbReference type="SAM" id="Phobius"/>
    </source>
</evidence>
<feature type="domain" description="ATP synthase YMF19-like N-terminal" evidence="8">
    <location>
        <begin position="2"/>
        <end position="84"/>
    </location>
</feature>
<evidence type="ECO:0000256" key="2">
    <source>
        <dbReference type="ARBA" id="ARBA00022692"/>
    </source>
</evidence>
<dbReference type="AlphaFoldDB" id="A0A1D8MGH6"/>
<evidence type="ECO:0000256" key="5">
    <source>
        <dbReference type="ARBA" id="ARBA00023136"/>
    </source>
</evidence>
<dbReference type="EMBL" id="KU885455">
    <property type="protein sequence ID" value="AOV83585.1"/>
    <property type="molecule type" value="Genomic_DNA"/>
</dbReference>
<keyword evidence="6" id="KW-0066">ATP synthesis</keyword>
<dbReference type="GO" id="GO:0031966">
    <property type="term" value="C:mitochondrial membrane"/>
    <property type="evidence" value="ECO:0007669"/>
    <property type="project" value="UniProtKB-SubCell"/>
</dbReference>
<geneLocation type="mitochondrion" evidence="9"/>
<dbReference type="GO" id="GO:0006754">
    <property type="term" value="P:ATP biosynthetic process"/>
    <property type="evidence" value="ECO:0007669"/>
    <property type="project" value="UniProtKB-KW"/>
</dbReference>
<dbReference type="GeneID" id="30217114"/>
<keyword evidence="5 7" id="KW-0472">Membrane</keyword>
<feature type="transmembrane region" description="Helical" evidence="7">
    <location>
        <begin position="12"/>
        <end position="36"/>
    </location>
</feature>
<proteinExistence type="predicted"/>
<sequence length="133" mass="15735">MPQLDRIIIFTQIFWLFVIFSTLYAILTHFFLPLILKSFKSRRLILESNSKETNDLINKIKKKHVSLQDLLLESFLQVENHLIKNLVDSKFENFNTWVQAIDEKIAKACIDQELYCNTHLLESIILFPRTPLI</sequence>